<dbReference type="SMART" id="SM00054">
    <property type="entry name" value="EFh"/>
    <property type="match status" value="2"/>
</dbReference>
<accession>A0A8K0EI27</accession>
<dbReference type="PROSITE" id="PS50222">
    <property type="entry name" value="EF_HAND_2"/>
    <property type="match status" value="2"/>
</dbReference>
<dbReference type="InterPro" id="IPR018247">
    <property type="entry name" value="EF_Hand_1_Ca_BS"/>
</dbReference>
<dbReference type="InterPro" id="IPR002048">
    <property type="entry name" value="EF_hand_dom"/>
</dbReference>
<evidence type="ECO:0000256" key="3">
    <source>
        <dbReference type="SAM" id="MobiDB-lite"/>
    </source>
</evidence>
<dbReference type="FunFam" id="1.10.238.10:FF:000178">
    <property type="entry name" value="Calmodulin-2 A"/>
    <property type="match status" value="1"/>
</dbReference>
<dbReference type="SUPFAM" id="SSF47473">
    <property type="entry name" value="EF-hand"/>
    <property type="match status" value="1"/>
</dbReference>
<dbReference type="InterPro" id="IPR001751">
    <property type="entry name" value="S100/CaBP7/8-like_CS"/>
</dbReference>
<organism evidence="5 6">
    <name type="scientific">Branchiostoma lanceolatum</name>
    <name type="common">Common lancelet</name>
    <name type="synonym">Amphioxus lanceolatum</name>
    <dbReference type="NCBI Taxonomy" id="7740"/>
    <lineage>
        <taxon>Eukaryota</taxon>
        <taxon>Metazoa</taxon>
        <taxon>Chordata</taxon>
        <taxon>Cephalochordata</taxon>
        <taxon>Leptocardii</taxon>
        <taxon>Amphioxiformes</taxon>
        <taxon>Branchiostomatidae</taxon>
        <taxon>Branchiostoma</taxon>
    </lineage>
</organism>
<feature type="region of interest" description="Disordered" evidence="3">
    <location>
        <begin position="186"/>
        <end position="205"/>
    </location>
</feature>
<dbReference type="PROSITE" id="PS00303">
    <property type="entry name" value="S100_CABP"/>
    <property type="match status" value="1"/>
</dbReference>
<dbReference type="OrthoDB" id="5988051at2759"/>
<feature type="region of interest" description="Disordered" evidence="3">
    <location>
        <begin position="563"/>
        <end position="735"/>
    </location>
</feature>
<feature type="domain" description="EF-hand" evidence="4">
    <location>
        <begin position="227"/>
        <end position="262"/>
    </location>
</feature>
<sequence length="735" mass="82931">MSLSRLDNGGGPLSRRTKSDTGAHRPKCQYLQYRRNALHPEESDSYHSSGSDLDVTHGRPSKFQLRRLSSAPGLGIARLENGKNRLRSIRQLADITASATKYSKGPNPAFAVDDIAEEEENIEGQRSVPNVNMEDGPTIVLNEAEEVVGKADNDVMDVTQNEDCRKKVSFGFTPEDRGSYPSQTTTFPFDNSNNHNNSMDSADSRNLRIKSPIEDRRKSASTVLTMEQRQAFREVFNLFDRTGGGTFDAEELDEALRSVNICVDKDDLVEVIFGLDKDGNGEIDFDEFLSLMTNTDRFLESLEDETDGETSPDTDSQIFEDRRQRKERESLLFQALTQFMKKKAIVGIGEIVGYFRTKYSKAPHVVGHYAAGARLIGLTEKQLHMRLEDLHASSKEHDSTSPYAQPLNYKFWWPTLEKKKKKKRENCHSRIPLVQFSKDHNQHNGHVRKELAKSKSLSDRRRGKVGWQSPRVRHTELKLPMMELVKQQQDKLRRDQYLNFDDLPLLRKNVTNATKSYYNMIWYARTKESKRHWEILDTNSIQSEVLRAQFARTYDIYSSPEHPRLTTGISTHHMATQRRQRDSRAWGEDTGDARTERQAGCVMSASRKDSNFLGTRRERTPSLPKSKSSKASDQLSLSSSGVEGLSEDRRKSIAAPGSRRKSTGVSDFRRLSEGIVGGHGSSVGTSESRRPGGSTSGSLRQSSDSSRGRQASTDRRMSAVPKETGGILPTLAEDR</sequence>
<dbReference type="AlphaFoldDB" id="A0A8K0EI27"/>
<evidence type="ECO:0000259" key="4">
    <source>
        <dbReference type="PROSITE" id="PS50222"/>
    </source>
</evidence>
<gene>
    <name evidence="5" type="primary">SPATA21</name>
    <name evidence="5" type="ORF">BLAG_LOCUS10385</name>
</gene>
<feature type="compositionally biased region" description="Low complexity" evidence="3">
    <location>
        <begin position="190"/>
        <end position="201"/>
    </location>
</feature>
<dbReference type="GO" id="GO:0043226">
    <property type="term" value="C:organelle"/>
    <property type="evidence" value="ECO:0007669"/>
    <property type="project" value="UniProtKB-ARBA"/>
</dbReference>
<evidence type="ECO:0000256" key="1">
    <source>
        <dbReference type="ARBA" id="ARBA00022737"/>
    </source>
</evidence>
<keyword evidence="6" id="KW-1185">Reference proteome</keyword>
<feature type="compositionally biased region" description="Basic and acidic residues" evidence="3">
    <location>
        <begin position="606"/>
        <end position="620"/>
    </location>
</feature>
<feature type="region of interest" description="Disordered" evidence="3">
    <location>
        <begin position="442"/>
        <end position="467"/>
    </location>
</feature>
<dbReference type="PROSITE" id="PS00018">
    <property type="entry name" value="EF_HAND_1"/>
    <property type="match status" value="1"/>
</dbReference>
<feature type="compositionally biased region" description="Basic and acidic residues" evidence="3">
    <location>
        <begin position="579"/>
        <end position="597"/>
    </location>
</feature>
<feature type="compositionally biased region" description="Low complexity" evidence="3">
    <location>
        <begin position="692"/>
        <end position="711"/>
    </location>
</feature>
<dbReference type="Gene3D" id="1.10.238.10">
    <property type="entry name" value="EF-hand"/>
    <property type="match status" value="1"/>
</dbReference>
<evidence type="ECO:0000256" key="2">
    <source>
        <dbReference type="ARBA" id="ARBA00022837"/>
    </source>
</evidence>
<reference evidence="5" key="1">
    <citation type="submission" date="2022-01" db="EMBL/GenBank/DDBJ databases">
        <authorList>
            <person name="Braso-Vives M."/>
        </authorList>
    </citation>
    <scope>NUCLEOTIDE SEQUENCE</scope>
</reference>
<protein>
    <submittedName>
        <fullName evidence="5">SPATA21 protein</fullName>
    </submittedName>
</protein>
<dbReference type="PANTHER" id="PTHR47500:SF3">
    <property type="entry name" value="EF-HAND DOMAIN-CONTAINING PROTEIN"/>
    <property type="match status" value="1"/>
</dbReference>
<dbReference type="GO" id="GO:0005509">
    <property type="term" value="F:calcium ion binding"/>
    <property type="evidence" value="ECO:0007669"/>
    <property type="project" value="InterPro"/>
</dbReference>
<feature type="region of interest" description="Disordered" evidence="3">
    <location>
        <begin position="1"/>
        <end position="58"/>
    </location>
</feature>
<evidence type="ECO:0000313" key="6">
    <source>
        <dbReference type="Proteomes" id="UP000838412"/>
    </source>
</evidence>
<keyword evidence="2" id="KW-0106">Calcium</keyword>
<dbReference type="EMBL" id="OV696702">
    <property type="protein sequence ID" value="CAH1249190.1"/>
    <property type="molecule type" value="Genomic_DNA"/>
</dbReference>
<dbReference type="Proteomes" id="UP000838412">
    <property type="component" value="Chromosome 17"/>
</dbReference>
<feature type="compositionally biased region" description="Low complexity" evidence="3">
    <location>
        <begin position="625"/>
        <end position="644"/>
    </location>
</feature>
<feature type="compositionally biased region" description="Basic and acidic residues" evidence="3">
    <location>
        <begin position="442"/>
        <end position="460"/>
    </location>
</feature>
<keyword evidence="1" id="KW-0677">Repeat</keyword>
<name>A0A8K0EI27_BRALA</name>
<dbReference type="PANTHER" id="PTHR47500">
    <property type="entry name" value="EF-HAND CALCIUM-BINDING DOMAIN-CONTAINING PROTEIN"/>
    <property type="match status" value="1"/>
</dbReference>
<feature type="domain" description="EF-hand" evidence="4">
    <location>
        <begin position="263"/>
        <end position="298"/>
    </location>
</feature>
<evidence type="ECO:0000313" key="5">
    <source>
        <dbReference type="EMBL" id="CAH1249190.1"/>
    </source>
</evidence>
<dbReference type="CDD" id="cd00051">
    <property type="entry name" value="EFh"/>
    <property type="match status" value="1"/>
</dbReference>
<proteinExistence type="predicted"/>
<dbReference type="Pfam" id="PF13499">
    <property type="entry name" value="EF-hand_7"/>
    <property type="match status" value="1"/>
</dbReference>
<dbReference type="InterPro" id="IPR043520">
    <property type="entry name" value="SPT21"/>
</dbReference>
<dbReference type="InterPro" id="IPR011992">
    <property type="entry name" value="EF-hand-dom_pair"/>
</dbReference>